<evidence type="ECO:0000313" key="1">
    <source>
        <dbReference type="EMBL" id="PHN03786.1"/>
    </source>
</evidence>
<organism evidence="1 2">
    <name type="scientific">Flavilitoribacter nigricans (strain ATCC 23147 / DSM 23189 / NBRC 102662 / NCIMB 1420 / SS-2)</name>
    <name type="common">Lewinella nigricans</name>
    <dbReference type="NCBI Taxonomy" id="1122177"/>
    <lineage>
        <taxon>Bacteria</taxon>
        <taxon>Pseudomonadati</taxon>
        <taxon>Bacteroidota</taxon>
        <taxon>Saprospiria</taxon>
        <taxon>Saprospirales</taxon>
        <taxon>Lewinellaceae</taxon>
        <taxon>Flavilitoribacter</taxon>
    </lineage>
</organism>
<proteinExistence type="predicted"/>
<keyword evidence="2" id="KW-1185">Reference proteome</keyword>
<reference evidence="1 2" key="1">
    <citation type="submission" date="2017-10" db="EMBL/GenBank/DDBJ databases">
        <title>The draft genome sequence of Lewinella nigricans NBRC 102662.</title>
        <authorList>
            <person name="Wang K."/>
        </authorList>
    </citation>
    <scope>NUCLEOTIDE SEQUENCE [LARGE SCALE GENOMIC DNA]</scope>
    <source>
        <strain evidence="1 2">NBRC 102662</strain>
    </source>
</reference>
<dbReference type="OrthoDB" id="639802at2"/>
<comment type="caution">
    <text evidence="1">The sequence shown here is derived from an EMBL/GenBank/DDBJ whole genome shotgun (WGS) entry which is preliminary data.</text>
</comment>
<accession>A0A2D0N5X5</accession>
<protein>
    <submittedName>
        <fullName evidence="1">Uncharacterized protein</fullName>
    </submittedName>
</protein>
<dbReference type="AlphaFoldDB" id="A0A2D0N5X5"/>
<dbReference type="RefSeq" id="WP_099152818.1">
    <property type="nucleotide sequence ID" value="NZ_PDUD01000029.1"/>
</dbReference>
<dbReference type="Proteomes" id="UP000223913">
    <property type="component" value="Unassembled WGS sequence"/>
</dbReference>
<dbReference type="EMBL" id="PDUD01000029">
    <property type="protein sequence ID" value="PHN03786.1"/>
    <property type="molecule type" value="Genomic_DNA"/>
</dbReference>
<sequence>MNDLKGVDEQLLEEVKIRIGDAAELGNPAEWTQKDYEFLVFYIEEKTGTTLSLSTIKRIWSNQYQRLPHAATRNALSQLAYGQDWNVLKKSRLERSPGPVVEGGKAPERLEKRSIPAFARWGFAIVLAGGLLAASIALKREEKRGISPEELTNVQFSCQTSVEEQVPNTVVFSYDVSGVVADSFFLQQSWDISRRVKLSPKYTTQTDIYYIPGYFTASLLADDQVIREIPVHITYPDWFVSARQPLENIVTFDSTDYAEGPFLGLRPNALAEQHIDEQQPFQLGFYNVRNFEADGDNFTYSSRFRMDHTPSMQCPDLSLLIKGTQRYFWITFGPKGCESELGLRCSEQTFSGKNHDLTAFGTNMTDWQRVEVRVRAKQLQLFLNGSAIFETTYREDIGALKEISYFFRGPGYIDDVELLDGNSQVRLTDSFEH</sequence>
<name>A0A2D0N5X5_FLAN2</name>
<gene>
    <name evidence="1" type="ORF">CRP01_24880</name>
</gene>
<evidence type="ECO:0000313" key="2">
    <source>
        <dbReference type="Proteomes" id="UP000223913"/>
    </source>
</evidence>